<proteinExistence type="inferred from homology"/>
<dbReference type="SUPFAM" id="SSF51338">
    <property type="entry name" value="Composite domain of metallo-dependent hydrolases"/>
    <property type="match status" value="1"/>
</dbReference>
<dbReference type="InterPro" id="IPR006680">
    <property type="entry name" value="Amidohydro-rel"/>
</dbReference>
<dbReference type="Gene3D" id="2.30.40.10">
    <property type="entry name" value="Urease, subunit C, domain 1"/>
    <property type="match status" value="1"/>
</dbReference>
<dbReference type="InterPro" id="IPR032466">
    <property type="entry name" value="Metal_Hydrolase"/>
</dbReference>
<organism evidence="4 5">
    <name type="scientific">Spiribacter pallidus</name>
    <dbReference type="NCBI Taxonomy" id="1987936"/>
    <lineage>
        <taxon>Bacteria</taxon>
        <taxon>Pseudomonadati</taxon>
        <taxon>Pseudomonadota</taxon>
        <taxon>Gammaproteobacteria</taxon>
        <taxon>Chromatiales</taxon>
        <taxon>Ectothiorhodospiraceae</taxon>
        <taxon>Spiribacter</taxon>
    </lineage>
</organism>
<dbReference type="EC" id="3.5.4.32" evidence="4"/>
<dbReference type="CDD" id="cd01298">
    <property type="entry name" value="ATZ_TRZ_like"/>
    <property type="match status" value="1"/>
</dbReference>
<dbReference type="Pfam" id="PF01979">
    <property type="entry name" value="Amidohydro_1"/>
    <property type="match status" value="1"/>
</dbReference>
<protein>
    <submittedName>
        <fullName evidence="4">8-oxoguanine deaminase</fullName>
        <ecNumber evidence="4">3.5.4.32</ecNumber>
    </submittedName>
</protein>
<dbReference type="RefSeq" id="WP_367958197.1">
    <property type="nucleotide sequence ID" value="NZ_JBAKFK010000001.1"/>
</dbReference>
<evidence type="ECO:0000256" key="2">
    <source>
        <dbReference type="ARBA" id="ARBA00022801"/>
    </source>
</evidence>
<evidence type="ECO:0000313" key="4">
    <source>
        <dbReference type="EMBL" id="MEX0468301.1"/>
    </source>
</evidence>
<evidence type="ECO:0000259" key="3">
    <source>
        <dbReference type="Pfam" id="PF01979"/>
    </source>
</evidence>
<dbReference type="InterPro" id="IPR011059">
    <property type="entry name" value="Metal-dep_hydrolase_composite"/>
</dbReference>
<dbReference type="Proteomes" id="UP001556709">
    <property type="component" value="Unassembled WGS sequence"/>
</dbReference>
<evidence type="ECO:0000256" key="1">
    <source>
        <dbReference type="ARBA" id="ARBA00006745"/>
    </source>
</evidence>
<dbReference type="SUPFAM" id="SSF51556">
    <property type="entry name" value="Metallo-dependent hydrolases"/>
    <property type="match status" value="1"/>
</dbReference>
<dbReference type="Gene3D" id="3.20.20.140">
    <property type="entry name" value="Metal-dependent hydrolases"/>
    <property type="match status" value="1"/>
</dbReference>
<name>A0ABV3TC77_9GAMM</name>
<reference evidence="4 5" key="1">
    <citation type="submission" date="2024-02" db="EMBL/GenBank/DDBJ databases">
        <title>New especies of Spiribacter isolated from saline water.</title>
        <authorList>
            <person name="Leon M.J."/>
            <person name="De La Haba R."/>
            <person name="Sanchez-Porro C."/>
            <person name="Ventosa A."/>
        </authorList>
    </citation>
    <scope>NUCLEOTIDE SEQUENCE [LARGE SCALE GENOMIC DNA]</scope>
    <source>
        <strain evidence="5">ag22IC6-390</strain>
    </source>
</reference>
<feature type="domain" description="Amidohydrolase-related" evidence="3">
    <location>
        <begin position="60"/>
        <end position="423"/>
    </location>
</feature>
<keyword evidence="2 4" id="KW-0378">Hydrolase</keyword>
<evidence type="ECO:0000313" key="5">
    <source>
        <dbReference type="Proteomes" id="UP001556709"/>
    </source>
</evidence>
<dbReference type="EMBL" id="JBAKFM010000001">
    <property type="protein sequence ID" value="MEX0468301.1"/>
    <property type="molecule type" value="Genomic_DNA"/>
</dbReference>
<accession>A0ABV3TC77</accession>
<dbReference type="PANTHER" id="PTHR43794:SF11">
    <property type="entry name" value="AMIDOHYDROLASE-RELATED DOMAIN-CONTAINING PROTEIN"/>
    <property type="match status" value="1"/>
</dbReference>
<dbReference type="GO" id="GO:0102127">
    <property type="term" value="F:8-oxoguanine deaminase activity"/>
    <property type="evidence" value="ECO:0007669"/>
    <property type="project" value="UniProtKB-EC"/>
</dbReference>
<keyword evidence="5" id="KW-1185">Reference proteome</keyword>
<sequence>MSQPPADLLIRNADRVANPEGGPVLAHHSIAIRDGWIVAIEPDEALRIEATETVDARGLVLIPGLINTHEHFLESLTRAMPQAQNAGLMDWLAWHDPIWAEARPEDLRVATRQAAVELMRSGCTTVFDHNYLWPNTCRAEDQIEVMAGLGMRFHVARGSVSLGQSNGGVAPDAVAEDEAHILADSERVIQRWHDPQPGSMQQVALAPCSPYSVSAALMRETAALARRHGVRLHTHLAESREEVAFCRSRHGHSPVLHAEALDWLGEDVWFAHLIHPGSSDLPRLAASGCGVAHCPCSNMRLGNGIAPIGDYLKHGIAVGLGVDGGASNDAADLLAESRQAMLLQRVNAGADAMTAHQALALATVGGAQVLGRDDIGRLEVGMAADIAGFRLDALELSGAAVHDPVGALVFCPPPRADLVVINGRPAIRGGEVLGSDLGALAAAHNQAATALVARAGLG</sequence>
<comment type="caution">
    <text evidence="4">The sequence shown here is derived from an EMBL/GenBank/DDBJ whole genome shotgun (WGS) entry which is preliminary data.</text>
</comment>
<comment type="similarity">
    <text evidence="1">Belongs to the metallo-dependent hydrolases superfamily. ATZ/TRZ family.</text>
</comment>
<dbReference type="NCBIfam" id="NF006055">
    <property type="entry name" value="PRK08203.1"/>
    <property type="match status" value="1"/>
</dbReference>
<dbReference type="InterPro" id="IPR050287">
    <property type="entry name" value="MTA/SAH_deaminase"/>
</dbReference>
<gene>
    <name evidence="4" type="ORF">V6X73_00930</name>
</gene>
<dbReference type="PANTHER" id="PTHR43794">
    <property type="entry name" value="AMINOHYDROLASE SSNA-RELATED"/>
    <property type="match status" value="1"/>
</dbReference>